<organism evidence="2 3">
    <name type="scientific">Alginatibacterium sediminis</name>
    <dbReference type="NCBI Taxonomy" id="2164068"/>
    <lineage>
        <taxon>Bacteria</taxon>
        <taxon>Pseudomonadati</taxon>
        <taxon>Pseudomonadota</taxon>
        <taxon>Gammaproteobacteria</taxon>
        <taxon>Alteromonadales</taxon>
        <taxon>Alteromonadaceae</taxon>
        <taxon>Alginatibacterium</taxon>
    </lineage>
</organism>
<dbReference type="Proteomes" id="UP000286482">
    <property type="component" value="Unassembled WGS sequence"/>
</dbReference>
<keyword evidence="1" id="KW-0472">Membrane</keyword>
<feature type="transmembrane region" description="Helical" evidence="1">
    <location>
        <begin position="82"/>
        <end position="102"/>
    </location>
</feature>
<accession>A0A420ENL0</accession>
<keyword evidence="1" id="KW-1133">Transmembrane helix</keyword>
<protein>
    <submittedName>
        <fullName evidence="2">DUF2214 family protein</fullName>
    </submittedName>
</protein>
<dbReference type="AlphaFoldDB" id="A0A420ENL0"/>
<dbReference type="RefSeq" id="WP_120352987.1">
    <property type="nucleotide sequence ID" value="NZ_RAQO01000001.1"/>
</dbReference>
<comment type="caution">
    <text evidence="2">The sequence shown here is derived from an EMBL/GenBank/DDBJ whole genome shotgun (WGS) entry which is preliminary data.</text>
</comment>
<reference evidence="2 3" key="1">
    <citation type="submission" date="2018-09" db="EMBL/GenBank/DDBJ databases">
        <authorList>
            <person name="Wang Z."/>
        </authorList>
    </citation>
    <scope>NUCLEOTIDE SEQUENCE [LARGE SCALE GENOMIC DNA]</scope>
    <source>
        <strain evidence="2 3">ALS 81</strain>
    </source>
</reference>
<evidence type="ECO:0000313" key="2">
    <source>
        <dbReference type="EMBL" id="RKF22184.1"/>
    </source>
</evidence>
<dbReference type="Pfam" id="PF09980">
    <property type="entry name" value="DUF2214"/>
    <property type="match status" value="1"/>
</dbReference>
<gene>
    <name evidence="2" type="ORF">DBZ36_00620</name>
</gene>
<name>A0A420ENL0_9ALTE</name>
<evidence type="ECO:0000313" key="3">
    <source>
        <dbReference type="Proteomes" id="UP000286482"/>
    </source>
</evidence>
<keyword evidence="1" id="KW-0812">Transmembrane</keyword>
<keyword evidence="3" id="KW-1185">Reference proteome</keyword>
<evidence type="ECO:0000256" key="1">
    <source>
        <dbReference type="SAM" id="Phobius"/>
    </source>
</evidence>
<dbReference type="OrthoDB" id="826511at2"/>
<dbReference type="InterPro" id="IPR018706">
    <property type="entry name" value="DUF2214_membrane"/>
</dbReference>
<feature type="transmembrane region" description="Helical" evidence="1">
    <location>
        <begin position="42"/>
        <end position="62"/>
    </location>
</feature>
<dbReference type="EMBL" id="RAQO01000001">
    <property type="protein sequence ID" value="RKF22184.1"/>
    <property type="molecule type" value="Genomic_DNA"/>
</dbReference>
<feature type="transmembrane region" description="Helical" evidence="1">
    <location>
        <begin position="123"/>
        <end position="145"/>
    </location>
</feature>
<feature type="transmembrane region" description="Helical" evidence="1">
    <location>
        <begin position="12"/>
        <end position="30"/>
    </location>
</feature>
<sequence>MSIAAAINEGLHVTAIVSLSGSLYAQFFLFGSGLSETDVRRLLTSASVHAFSLLLIASSGMLRLYVFEPEMLRLLESSVFMLKLQIFIVFVLCSLYPAFTFYRWRKELKQGQPSMISYRQHTAVLWCIRFELAALMLIPMLAAFARVGFGISS</sequence>
<proteinExistence type="predicted"/>